<evidence type="ECO:0000256" key="3">
    <source>
        <dbReference type="ARBA" id="ARBA00022676"/>
    </source>
</evidence>
<dbReference type="STRING" id="1416779.SAMN05444409_3813"/>
<dbReference type="EMBL" id="FSRK01000003">
    <property type="protein sequence ID" value="SIO47640.1"/>
    <property type="molecule type" value="Genomic_DNA"/>
</dbReference>
<feature type="domain" description="Glycosyltransferase RgtA/B/C/D-like" evidence="9">
    <location>
        <begin position="60"/>
        <end position="215"/>
    </location>
</feature>
<accession>A0A1N6JTL8</accession>
<organism evidence="10 11">
    <name type="scientific">Epilithonimonas zeae</name>
    <dbReference type="NCBI Taxonomy" id="1416779"/>
    <lineage>
        <taxon>Bacteria</taxon>
        <taxon>Pseudomonadati</taxon>
        <taxon>Bacteroidota</taxon>
        <taxon>Flavobacteriia</taxon>
        <taxon>Flavobacteriales</taxon>
        <taxon>Weeksellaceae</taxon>
        <taxon>Chryseobacterium group</taxon>
        <taxon>Epilithonimonas</taxon>
    </lineage>
</organism>
<name>A0A1N6JTL8_9FLAO</name>
<reference evidence="11" key="1">
    <citation type="submission" date="2016-11" db="EMBL/GenBank/DDBJ databases">
        <authorList>
            <person name="Varghese N."/>
            <person name="Submissions S."/>
        </authorList>
    </citation>
    <scope>NUCLEOTIDE SEQUENCE [LARGE SCALE GENOMIC DNA]</scope>
    <source>
        <strain evidence="11">DSM 27623</strain>
    </source>
</reference>
<sequence>MTYKNLCLVSGITVILKVIYIIIIQENISGIEDFTIAKNIVKYHQFSEFINLGGTAFKLPIYPYFLSFFIWLLGAKGLVGVAIFQAILSFFLPILIFQILKTFSQDNIGILAGFLFLLSPAYFLYSASIEATNIFILILLIWLLLYFKVWFGNQLEIKWTIIFGAITAILFLTQVIIVPLAVIMMLGLLIFKKLNFQKFSILVFTALLLYSPWVIRNYYVFNQIVLSKTPAWQNIYYGFTPNGQLLDDLKLIPMARDHYIYQMRDEIDELNMEKIYKNEVAKATQWKPHYFIKKALSNAFCLYYVPPKYFSDDSLVLLLGRKIYVVLVNLISLISLAFLYKKSKPLFWFSLLFFANFTFPYVVGHAANMRFKLDFEWYQLILIAFFLVEISDKYYKQKSAF</sequence>
<gene>
    <name evidence="10" type="ORF">SAMN05444409_3813</name>
</gene>
<dbReference type="AlphaFoldDB" id="A0A1N6JTL8"/>
<keyword evidence="5 8" id="KW-0812">Transmembrane</keyword>
<comment type="subcellular location">
    <subcellularLocation>
        <location evidence="1">Cell membrane</location>
        <topology evidence="1">Multi-pass membrane protein</topology>
    </subcellularLocation>
</comment>
<keyword evidence="4 10" id="KW-0808">Transferase</keyword>
<proteinExistence type="predicted"/>
<feature type="transmembrane region" description="Helical" evidence="8">
    <location>
        <begin position="323"/>
        <end position="340"/>
    </location>
</feature>
<dbReference type="InterPro" id="IPR050297">
    <property type="entry name" value="LipidA_mod_glycosyltrf_83"/>
</dbReference>
<feature type="transmembrane region" description="Helical" evidence="8">
    <location>
        <begin position="196"/>
        <end position="215"/>
    </location>
</feature>
<feature type="transmembrane region" description="Helical" evidence="8">
    <location>
        <begin position="131"/>
        <end position="149"/>
    </location>
</feature>
<evidence type="ECO:0000256" key="1">
    <source>
        <dbReference type="ARBA" id="ARBA00004651"/>
    </source>
</evidence>
<evidence type="ECO:0000313" key="10">
    <source>
        <dbReference type="EMBL" id="SIO47640.1"/>
    </source>
</evidence>
<protein>
    <submittedName>
        <fullName evidence="10">Dolichyl-phosphate-mannose-protein mannosyltransferase</fullName>
    </submittedName>
</protein>
<keyword evidence="11" id="KW-1185">Reference proteome</keyword>
<evidence type="ECO:0000256" key="7">
    <source>
        <dbReference type="ARBA" id="ARBA00023136"/>
    </source>
</evidence>
<evidence type="ECO:0000256" key="5">
    <source>
        <dbReference type="ARBA" id="ARBA00022692"/>
    </source>
</evidence>
<dbReference type="Proteomes" id="UP000185207">
    <property type="component" value="Unassembled WGS sequence"/>
</dbReference>
<keyword evidence="3 10" id="KW-0328">Glycosyltransferase</keyword>
<feature type="transmembrane region" description="Helical" evidence="8">
    <location>
        <begin position="68"/>
        <end position="96"/>
    </location>
</feature>
<evidence type="ECO:0000313" key="11">
    <source>
        <dbReference type="Proteomes" id="UP000185207"/>
    </source>
</evidence>
<keyword evidence="7 8" id="KW-0472">Membrane</keyword>
<feature type="transmembrane region" description="Helical" evidence="8">
    <location>
        <begin position="7"/>
        <end position="24"/>
    </location>
</feature>
<evidence type="ECO:0000256" key="8">
    <source>
        <dbReference type="SAM" id="Phobius"/>
    </source>
</evidence>
<evidence type="ECO:0000259" key="9">
    <source>
        <dbReference type="Pfam" id="PF13231"/>
    </source>
</evidence>
<dbReference type="InterPro" id="IPR038731">
    <property type="entry name" value="RgtA/B/C-like"/>
</dbReference>
<evidence type="ECO:0000256" key="2">
    <source>
        <dbReference type="ARBA" id="ARBA00022475"/>
    </source>
</evidence>
<dbReference type="GO" id="GO:0016763">
    <property type="term" value="F:pentosyltransferase activity"/>
    <property type="evidence" value="ECO:0007669"/>
    <property type="project" value="TreeGrafter"/>
</dbReference>
<feature type="transmembrane region" description="Helical" evidence="8">
    <location>
        <begin position="161"/>
        <end position="190"/>
    </location>
</feature>
<dbReference type="Pfam" id="PF13231">
    <property type="entry name" value="PMT_2"/>
    <property type="match status" value="1"/>
</dbReference>
<evidence type="ECO:0000256" key="6">
    <source>
        <dbReference type="ARBA" id="ARBA00022989"/>
    </source>
</evidence>
<dbReference type="PANTHER" id="PTHR33908">
    <property type="entry name" value="MANNOSYLTRANSFERASE YKCB-RELATED"/>
    <property type="match status" value="1"/>
</dbReference>
<dbReference type="GO" id="GO:0005886">
    <property type="term" value="C:plasma membrane"/>
    <property type="evidence" value="ECO:0007669"/>
    <property type="project" value="UniProtKB-SubCell"/>
</dbReference>
<dbReference type="GO" id="GO:0009103">
    <property type="term" value="P:lipopolysaccharide biosynthetic process"/>
    <property type="evidence" value="ECO:0007669"/>
    <property type="project" value="UniProtKB-ARBA"/>
</dbReference>
<keyword evidence="2" id="KW-1003">Cell membrane</keyword>
<feature type="transmembrane region" description="Helical" evidence="8">
    <location>
        <begin position="346"/>
        <end position="363"/>
    </location>
</feature>
<feature type="transmembrane region" description="Helical" evidence="8">
    <location>
        <begin position="108"/>
        <end position="125"/>
    </location>
</feature>
<dbReference type="PANTHER" id="PTHR33908:SF11">
    <property type="entry name" value="MEMBRANE PROTEIN"/>
    <property type="match status" value="1"/>
</dbReference>
<keyword evidence="6 8" id="KW-1133">Transmembrane helix</keyword>
<evidence type="ECO:0000256" key="4">
    <source>
        <dbReference type="ARBA" id="ARBA00022679"/>
    </source>
</evidence>